<feature type="domain" description="DNA-directed DNA polymerase family B mitochondria/virus" evidence="10">
    <location>
        <begin position="385"/>
        <end position="487"/>
    </location>
</feature>
<dbReference type="Pfam" id="PF03175">
    <property type="entry name" value="DNA_pol_B_2"/>
    <property type="match status" value="1"/>
</dbReference>
<dbReference type="GO" id="GO:0006260">
    <property type="term" value="P:DNA replication"/>
    <property type="evidence" value="ECO:0007669"/>
    <property type="project" value="UniProtKB-KW"/>
</dbReference>
<proteinExistence type="inferred from homology"/>
<protein>
    <recommendedName>
        <fullName evidence="2">DNA-directed DNA polymerase</fullName>
        <ecNumber evidence="2">2.7.7.7</ecNumber>
    </recommendedName>
</protein>
<evidence type="ECO:0000313" key="12">
    <source>
        <dbReference type="EnsemblMetazoa" id="CapteP214455"/>
    </source>
</evidence>
<evidence type="ECO:0000313" key="13">
    <source>
        <dbReference type="Proteomes" id="UP000014760"/>
    </source>
</evidence>
<feature type="compositionally biased region" description="Basic residues" evidence="9">
    <location>
        <begin position="748"/>
        <end position="765"/>
    </location>
</feature>
<organism evidence="11">
    <name type="scientific">Capitella teleta</name>
    <name type="common">Polychaete worm</name>
    <dbReference type="NCBI Taxonomy" id="283909"/>
    <lineage>
        <taxon>Eukaryota</taxon>
        <taxon>Metazoa</taxon>
        <taxon>Spiralia</taxon>
        <taxon>Lophotrochozoa</taxon>
        <taxon>Annelida</taxon>
        <taxon>Polychaeta</taxon>
        <taxon>Sedentaria</taxon>
        <taxon>Scolecida</taxon>
        <taxon>Capitellidae</taxon>
        <taxon>Capitella</taxon>
    </lineage>
</organism>
<dbReference type="EMBL" id="KB298648">
    <property type="protein sequence ID" value="ELU09004.1"/>
    <property type="molecule type" value="Genomic_DNA"/>
</dbReference>
<keyword evidence="5" id="KW-0235">DNA replication</keyword>
<dbReference type="HOGENOM" id="CLU_354214_0_0_1"/>
<dbReference type="AlphaFoldDB" id="R7UR38"/>
<dbReference type="Proteomes" id="UP000014760">
    <property type="component" value="Unassembled WGS sequence"/>
</dbReference>
<name>R7UR38_CAPTE</name>
<dbReference type="EMBL" id="AMQN01006562">
    <property type="status" value="NOT_ANNOTATED_CDS"/>
    <property type="molecule type" value="Genomic_DNA"/>
</dbReference>
<evidence type="ECO:0000256" key="1">
    <source>
        <dbReference type="ARBA" id="ARBA00005755"/>
    </source>
</evidence>
<evidence type="ECO:0000256" key="7">
    <source>
        <dbReference type="ARBA" id="ARBA00023125"/>
    </source>
</evidence>
<feature type="region of interest" description="Disordered" evidence="9">
    <location>
        <begin position="734"/>
        <end position="793"/>
    </location>
</feature>
<dbReference type="InterPro" id="IPR043502">
    <property type="entry name" value="DNA/RNA_pol_sf"/>
</dbReference>
<dbReference type="SUPFAM" id="SSF56672">
    <property type="entry name" value="DNA/RNA polymerases"/>
    <property type="match status" value="1"/>
</dbReference>
<gene>
    <name evidence="11" type="ORF">CAPTEDRAFT_214455</name>
</gene>
<comment type="catalytic activity">
    <reaction evidence="8">
        <text>DNA(n) + a 2'-deoxyribonucleoside 5'-triphosphate = DNA(n+1) + diphosphate</text>
        <dbReference type="Rhea" id="RHEA:22508"/>
        <dbReference type="Rhea" id="RHEA-COMP:17339"/>
        <dbReference type="Rhea" id="RHEA-COMP:17340"/>
        <dbReference type="ChEBI" id="CHEBI:33019"/>
        <dbReference type="ChEBI" id="CHEBI:61560"/>
        <dbReference type="ChEBI" id="CHEBI:173112"/>
        <dbReference type="EC" id="2.7.7.7"/>
    </reaction>
</comment>
<evidence type="ECO:0000256" key="4">
    <source>
        <dbReference type="ARBA" id="ARBA00022695"/>
    </source>
</evidence>
<feature type="compositionally biased region" description="Basic residues" evidence="9">
    <location>
        <begin position="161"/>
        <end position="178"/>
    </location>
</feature>
<dbReference type="GO" id="GO:0003677">
    <property type="term" value="F:DNA binding"/>
    <property type="evidence" value="ECO:0007669"/>
    <property type="project" value="UniProtKB-KW"/>
</dbReference>
<reference evidence="11 13" key="2">
    <citation type="journal article" date="2013" name="Nature">
        <title>Insights into bilaterian evolution from three spiralian genomes.</title>
        <authorList>
            <person name="Simakov O."/>
            <person name="Marletaz F."/>
            <person name="Cho S.J."/>
            <person name="Edsinger-Gonzales E."/>
            <person name="Havlak P."/>
            <person name="Hellsten U."/>
            <person name="Kuo D.H."/>
            <person name="Larsson T."/>
            <person name="Lv J."/>
            <person name="Arendt D."/>
            <person name="Savage R."/>
            <person name="Osoegawa K."/>
            <person name="de Jong P."/>
            <person name="Grimwood J."/>
            <person name="Chapman J.A."/>
            <person name="Shapiro H."/>
            <person name="Aerts A."/>
            <person name="Otillar R.P."/>
            <person name="Terry A.Y."/>
            <person name="Boore J.L."/>
            <person name="Grigoriev I.V."/>
            <person name="Lindberg D.R."/>
            <person name="Seaver E.C."/>
            <person name="Weisblat D.A."/>
            <person name="Putnam N.H."/>
            <person name="Rokhsar D.S."/>
        </authorList>
    </citation>
    <scope>NUCLEOTIDE SEQUENCE</scope>
    <source>
        <strain evidence="11 13">I ESC-2004</strain>
    </source>
</reference>
<keyword evidence="4" id="KW-0548">Nucleotidyltransferase</keyword>
<evidence type="ECO:0000313" key="11">
    <source>
        <dbReference type="EMBL" id="ELU09004.1"/>
    </source>
</evidence>
<evidence type="ECO:0000256" key="2">
    <source>
        <dbReference type="ARBA" id="ARBA00012417"/>
    </source>
</evidence>
<sequence length="793" mass="90272">MERAAPTYSSLAGGTPQRENKCFEMEMEFQRAVAIHMHKEHMHSVSQSNQDLIDRYPGPKSTRPIFQPDWKERLIQASVGVPILPPPVDFASIPDPLLVEDFVDPFAIPTPRAPSPHYVPDRAEALLNVESERENIEIEDYLPDLAPVPDVAPAPSTSGRVMRHHPRRRHNPMRRARPRTGVLQELPMSSEDDSSSSSSSGKKTVGRRLFEFTEHTFKAFGDRQTSIGEIAWINELRRQGHTISTPEDSPSTRVRVTGRSGKRYQPDGINLKTKTVYEYLGNYWHAGDGEKLKATEKKLQDMRDSGWKVIYIWESDFLAEYPHLTQQVADEFYPHHARAYYKGNMQQRKRIRKELMDPHQMAQKVRDGVVFGFAEVDLEKAADEEFHGLFYRRNNRLVNSKEGTKVLLHTPYLATLLKYGYQITRVYTYWEFPRGKPFQSFVDRAMVERKKNSPSAGTWKLLINSFYGGTIMDKRNYNKTCSTSSDTKRGAMVMSPTFRDLIPLGAKSQAHIISSSAFVHLNVPTHLGKTILDLAKLHMVEFYYEVVKKLNGRLISFDTDAFTFALDPSTTILGTMDSATQENKYFDMERAAPTYSSLAGGTPQRENKCFEMEMEFQRAVAIHMHKEHMHSVRQSNQDLIDRYPGPKSTRPIFQPDWKERLIQASVGVPILPPPVDFASIPDPLLVEDFVDPFAIPTPRAPSPHYVPDRAEALLNVESERENIEIEDYLPDLAPVPDVAPAPSTSGRVMRHHPRRRHNPMRRARPRTGVLQELPMSSEDDSSSSSSSGSEESD</sequence>
<keyword evidence="6" id="KW-0239">DNA-directed DNA polymerase</keyword>
<feature type="compositionally biased region" description="Low complexity" evidence="9">
    <location>
        <begin position="782"/>
        <end position="793"/>
    </location>
</feature>
<dbReference type="EC" id="2.7.7.7" evidence="2"/>
<dbReference type="STRING" id="283909.R7UR38"/>
<feature type="compositionally biased region" description="Low complexity" evidence="9">
    <location>
        <begin position="146"/>
        <end position="155"/>
    </location>
</feature>
<dbReference type="GO" id="GO:0006281">
    <property type="term" value="P:DNA repair"/>
    <property type="evidence" value="ECO:0007669"/>
    <property type="project" value="UniProtKB-ARBA"/>
</dbReference>
<dbReference type="GO" id="GO:0000166">
    <property type="term" value="F:nucleotide binding"/>
    <property type="evidence" value="ECO:0007669"/>
    <property type="project" value="InterPro"/>
</dbReference>
<dbReference type="SUPFAM" id="SSF52980">
    <property type="entry name" value="Restriction endonuclease-like"/>
    <property type="match status" value="1"/>
</dbReference>
<comment type="similarity">
    <text evidence="1">Belongs to the DNA polymerase type-B family.</text>
</comment>
<accession>R7UR38</accession>
<reference evidence="13" key="1">
    <citation type="submission" date="2012-12" db="EMBL/GenBank/DDBJ databases">
        <authorList>
            <person name="Hellsten U."/>
            <person name="Grimwood J."/>
            <person name="Chapman J.A."/>
            <person name="Shapiro H."/>
            <person name="Aerts A."/>
            <person name="Otillar R.P."/>
            <person name="Terry A.Y."/>
            <person name="Boore J.L."/>
            <person name="Simakov O."/>
            <person name="Marletaz F."/>
            <person name="Cho S.-J."/>
            <person name="Edsinger-Gonzales E."/>
            <person name="Havlak P."/>
            <person name="Kuo D.-H."/>
            <person name="Larsson T."/>
            <person name="Lv J."/>
            <person name="Arendt D."/>
            <person name="Savage R."/>
            <person name="Osoegawa K."/>
            <person name="de Jong P."/>
            <person name="Lindberg D.R."/>
            <person name="Seaver E.C."/>
            <person name="Weisblat D.A."/>
            <person name="Putnam N.H."/>
            <person name="Grigoriev I.V."/>
            <person name="Rokhsar D.S."/>
        </authorList>
    </citation>
    <scope>NUCLEOTIDE SEQUENCE</scope>
    <source>
        <strain evidence="13">I ESC-2004</strain>
    </source>
</reference>
<dbReference type="EMBL" id="AMQN01006561">
    <property type="status" value="NOT_ANNOTATED_CDS"/>
    <property type="molecule type" value="Genomic_DNA"/>
</dbReference>
<feature type="region of interest" description="Disordered" evidence="9">
    <location>
        <begin position="242"/>
        <end position="265"/>
    </location>
</feature>
<evidence type="ECO:0000259" key="10">
    <source>
        <dbReference type="Pfam" id="PF03175"/>
    </source>
</evidence>
<dbReference type="InterPro" id="IPR011335">
    <property type="entry name" value="Restrct_endonuc-II-like"/>
</dbReference>
<evidence type="ECO:0000256" key="9">
    <source>
        <dbReference type="SAM" id="MobiDB-lite"/>
    </source>
</evidence>
<evidence type="ECO:0000256" key="3">
    <source>
        <dbReference type="ARBA" id="ARBA00022679"/>
    </source>
</evidence>
<evidence type="ECO:0000256" key="6">
    <source>
        <dbReference type="ARBA" id="ARBA00022932"/>
    </source>
</evidence>
<dbReference type="InterPro" id="IPR004868">
    <property type="entry name" value="DNA-dir_DNA_pol_B_mt/vir"/>
</dbReference>
<keyword evidence="7" id="KW-0238">DNA-binding</keyword>
<feature type="region of interest" description="Disordered" evidence="9">
    <location>
        <begin position="146"/>
        <end position="204"/>
    </location>
</feature>
<dbReference type="PANTHER" id="PTHR33206">
    <property type="entry name" value="PROTEIN CBG10425"/>
    <property type="match status" value="1"/>
</dbReference>
<dbReference type="EnsemblMetazoa" id="CapteT214455">
    <property type="protein sequence ID" value="CapteP214455"/>
    <property type="gene ID" value="CapteG214455"/>
</dbReference>
<dbReference type="Gene3D" id="3.40.960.10">
    <property type="entry name" value="VSR Endonuclease"/>
    <property type="match status" value="1"/>
</dbReference>
<dbReference type="GO" id="GO:0003887">
    <property type="term" value="F:DNA-directed DNA polymerase activity"/>
    <property type="evidence" value="ECO:0007669"/>
    <property type="project" value="UniProtKB-KW"/>
</dbReference>
<keyword evidence="3" id="KW-0808">Transferase</keyword>
<keyword evidence="13" id="KW-1185">Reference proteome</keyword>
<reference evidence="12" key="3">
    <citation type="submission" date="2015-06" db="UniProtKB">
        <authorList>
            <consortium name="EnsemblMetazoa"/>
        </authorList>
    </citation>
    <scope>IDENTIFICATION</scope>
</reference>
<evidence type="ECO:0000256" key="8">
    <source>
        <dbReference type="ARBA" id="ARBA00049244"/>
    </source>
</evidence>
<evidence type="ECO:0000256" key="5">
    <source>
        <dbReference type="ARBA" id="ARBA00022705"/>
    </source>
</evidence>
<feature type="compositionally biased region" description="Polar residues" evidence="9">
    <location>
        <begin position="242"/>
        <end position="254"/>
    </location>
</feature>
<dbReference type="PANTHER" id="PTHR33206:SF1">
    <property type="entry name" value="DNA-DIRECTED DNA POLYMERASE"/>
    <property type="match status" value="1"/>
</dbReference>